<dbReference type="AlphaFoldDB" id="A0A1E5Q7L3"/>
<dbReference type="EMBL" id="MCGG01000025">
    <property type="protein sequence ID" value="OEJ67159.1"/>
    <property type="molecule type" value="Genomic_DNA"/>
</dbReference>
<dbReference type="SUPFAM" id="SSF51621">
    <property type="entry name" value="Phosphoenolpyruvate/pyruvate domain"/>
    <property type="match status" value="1"/>
</dbReference>
<dbReference type="GO" id="GO:0005829">
    <property type="term" value="C:cytosol"/>
    <property type="evidence" value="ECO:0007669"/>
    <property type="project" value="TreeGrafter"/>
</dbReference>
<dbReference type="PRINTS" id="PR00150">
    <property type="entry name" value="PEPCARBXLASE"/>
</dbReference>
<comment type="caution">
    <text evidence="3">The sequence shown here is derived from an EMBL/GenBank/DDBJ whole genome shotgun (WGS) entry which is preliminary data.</text>
</comment>
<dbReference type="Proteomes" id="UP000095347">
    <property type="component" value="Unassembled WGS sequence"/>
</dbReference>
<dbReference type="GO" id="GO:0015977">
    <property type="term" value="P:carbon fixation"/>
    <property type="evidence" value="ECO:0007669"/>
    <property type="project" value="InterPro"/>
</dbReference>
<comment type="function">
    <text evidence="1">Forms oxaloacetate, a four-carbon dicarboxylic acid source for the tricarboxylic acid cycle.</text>
</comment>
<name>A0A1E5Q7L3_9PROT</name>
<accession>A0A1E5Q7L3</accession>
<evidence type="ECO:0000256" key="1">
    <source>
        <dbReference type="ARBA" id="ARBA00003670"/>
    </source>
</evidence>
<dbReference type="Pfam" id="PF00311">
    <property type="entry name" value="PEPcase"/>
    <property type="match status" value="1"/>
</dbReference>
<evidence type="ECO:0000313" key="4">
    <source>
        <dbReference type="Proteomes" id="UP000095347"/>
    </source>
</evidence>
<dbReference type="InterPro" id="IPR021135">
    <property type="entry name" value="PEP_COase"/>
</dbReference>
<organism evidence="3 4">
    <name type="scientific">Magnetovibrio blakemorei</name>
    <dbReference type="NCBI Taxonomy" id="28181"/>
    <lineage>
        <taxon>Bacteria</taxon>
        <taxon>Pseudomonadati</taxon>
        <taxon>Pseudomonadota</taxon>
        <taxon>Alphaproteobacteria</taxon>
        <taxon>Rhodospirillales</taxon>
        <taxon>Magnetovibrionaceae</taxon>
        <taxon>Magnetovibrio</taxon>
    </lineage>
</organism>
<dbReference type="STRING" id="28181.BEN30_10305"/>
<dbReference type="RefSeq" id="WP_069957988.1">
    <property type="nucleotide sequence ID" value="NZ_MCGG01000025.1"/>
</dbReference>
<evidence type="ECO:0000256" key="2">
    <source>
        <dbReference type="ARBA" id="ARBA00022419"/>
    </source>
</evidence>
<reference evidence="4" key="1">
    <citation type="submission" date="2016-07" db="EMBL/GenBank/DDBJ databases">
        <authorList>
            <person name="Florea S."/>
            <person name="Webb J.S."/>
            <person name="Jaromczyk J."/>
            <person name="Schardl C.L."/>
        </authorList>
    </citation>
    <scope>NUCLEOTIDE SEQUENCE [LARGE SCALE GENOMIC DNA]</scope>
    <source>
        <strain evidence="4">MV-1</strain>
    </source>
</reference>
<dbReference type="OrthoDB" id="9758461at2"/>
<proteinExistence type="predicted"/>
<dbReference type="GO" id="GO:0008964">
    <property type="term" value="F:phosphoenolpyruvate carboxylase activity"/>
    <property type="evidence" value="ECO:0007669"/>
    <property type="project" value="InterPro"/>
</dbReference>
<dbReference type="InterPro" id="IPR015813">
    <property type="entry name" value="Pyrv/PenolPyrv_kinase-like_dom"/>
</dbReference>
<dbReference type="PANTHER" id="PTHR30523">
    <property type="entry name" value="PHOSPHOENOLPYRUVATE CARBOXYLASE"/>
    <property type="match status" value="1"/>
</dbReference>
<dbReference type="GO" id="GO:0006099">
    <property type="term" value="P:tricarboxylic acid cycle"/>
    <property type="evidence" value="ECO:0007669"/>
    <property type="project" value="InterPro"/>
</dbReference>
<sequence>MVHPTKTAATSAITTDAFRDSEKKILPGACDLRDELADRLVLFQREARENHLQSPTRRMALHVSCLAQDGQVSVSDLSDLVRLLTINAFKYRSERLRAYVGEIDRERNEATLRTLFQDLACQDGKTVSFDAFKARVEREVFGIVITAHPTFTVSQDLTCAEATLAAGRGVDGVPLSSADLDALVRTIAEKPHGTPDQIGLDDEQRFALMAIGNIHKALRRIYAVVFDVARDLYPDQWQTLTPRLLTVASWVGYDLDGRADIRWSDSLSMRMDVERLALEGYLHSLADIGGAEVAPAQAMLQTALDNLAADMERLKLNPDNADEVGAFSRTLSASLEHRLVNIAQVTDMLTNAINGGAAKTAELAVLRAEMANFGLAFAHTHMRINATQLTNAVRHDIDITTSPEDPANRRRYLVEISALLDKVQPVKINFGTMMNERATAKRVFMLVAKFLKYVDAAEPVRFLIAECNTPFTVLTALYFAKLFGVADKIDISPLFETGVALDQGHEIIAELLKNPTYVDYVKTRGRICMQTGFSDAGRYIGQVPASLAIERIRIKLAKSMQKSGVDGVDLLIFDTHGESIGRGAHPLSFADRLDYTYPPHARACFKNAGIHVKQEVSFQGGDGYVYFSHPDLAFATVCRLIEHALSEPKNTGSLDVFYEDTDYSLDYFMTVKGFNERLMENANYAATLNLFGTNLLYPTGSRKVKRQHEGGAQVDLEHPSQVRAIPHNAILQQLGYFSNTISGHGKAMAKDLDRFVEIFQLSDRCRRFTAMVAFARHLSNLDALHGYVSLFDPAIWLRRAAIEPNAKRAEQMQTLANMLRHSSRHEKVNRVYRIFLNDTLYLDQGLKAVGADQMLPELVDECYPDLLLLHAVRIALIHEMFLIVARLPKFSDRYDTSSDDLVNELLNLDVEHALGVLRQAFPVSGVPADAKAFGEESTYRTGDERGYEKEHRELFEPLEQLYDLTRRISIAVAHMSGAVG</sequence>
<keyword evidence="4" id="KW-1185">Reference proteome</keyword>
<protein>
    <recommendedName>
        <fullName evidence="2">Phosphoenolpyruvate carboxylase</fullName>
    </recommendedName>
</protein>
<gene>
    <name evidence="3" type="ORF">BEN30_10305</name>
</gene>
<dbReference type="PANTHER" id="PTHR30523:SF6">
    <property type="entry name" value="PHOSPHOENOLPYRUVATE CARBOXYLASE"/>
    <property type="match status" value="1"/>
</dbReference>
<evidence type="ECO:0000313" key="3">
    <source>
        <dbReference type="EMBL" id="OEJ67159.1"/>
    </source>
</evidence>